<reference evidence="7" key="1">
    <citation type="submission" date="2023-03" db="EMBL/GenBank/DDBJ databases">
        <title>Actinoallomurus iriomotensis NBRC 103684.</title>
        <authorList>
            <person name="Ichikawa N."/>
            <person name="Sato H."/>
            <person name="Tonouchi N."/>
        </authorList>
    </citation>
    <scope>NUCLEOTIDE SEQUENCE</scope>
    <source>
        <strain evidence="7">NBRC 103684</strain>
    </source>
</reference>
<feature type="transmembrane region" description="Helical" evidence="6">
    <location>
        <begin position="109"/>
        <end position="133"/>
    </location>
</feature>
<dbReference type="AlphaFoldDB" id="A0A9W6RZQ3"/>
<evidence type="ECO:0000256" key="5">
    <source>
        <dbReference type="ARBA" id="ARBA00023136"/>
    </source>
</evidence>
<feature type="transmembrane region" description="Helical" evidence="6">
    <location>
        <begin position="356"/>
        <end position="378"/>
    </location>
</feature>
<organism evidence="7 8">
    <name type="scientific">Actinoallomurus iriomotensis</name>
    <dbReference type="NCBI Taxonomy" id="478107"/>
    <lineage>
        <taxon>Bacteria</taxon>
        <taxon>Bacillati</taxon>
        <taxon>Actinomycetota</taxon>
        <taxon>Actinomycetes</taxon>
        <taxon>Streptosporangiales</taxon>
        <taxon>Thermomonosporaceae</taxon>
        <taxon>Actinoallomurus</taxon>
    </lineage>
</organism>
<dbReference type="RefSeq" id="WP_285570058.1">
    <property type="nucleotide sequence ID" value="NZ_BSTK01000003.1"/>
</dbReference>
<protein>
    <submittedName>
        <fullName evidence="7">MFS transporter</fullName>
    </submittedName>
</protein>
<evidence type="ECO:0000256" key="4">
    <source>
        <dbReference type="ARBA" id="ARBA00022989"/>
    </source>
</evidence>
<dbReference type="CDD" id="cd06173">
    <property type="entry name" value="MFS_MefA_like"/>
    <property type="match status" value="1"/>
</dbReference>
<keyword evidence="2" id="KW-1003">Cell membrane</keyword>
<dbReference type="Gene3D" id="1.20.1250.20">
    <property type="entry name" value="MFS general substrate transporter like domains"/>
    <property type="match status" value="1"/>
</dbReference>
<comment type="caution">
    <text evidence="7">The sequence shown here is derived from an EMBL/GenBank/DDBJ whole genome shotgun (WGS) entry which is preliminary data.</text>
</comment>
<proteinExistence type="predicted"/>
<dbReference type="PANTHER" id="PTHR23513:SF6">
    <property type="entry name" value="MAJOR FACILITATOR SUPERFAMILY ASSOCIATED DOMAIN-CONTAINING PROTEIN"/>
    <property type="match status" value="1"/>
</dbReference>
<sequence length="429" mass="44583">MTAGSEVAARSLRTDRNFAVFWFVQALSEVGNAFALVAVPLLVLEATGSVARMGLLTATAGAASVVTGLFAGTLVDRFDRRRLMVLCEVARAVLYGLIPVCWAADPQMWLLYAVMGAAAVLEMIFQVAYVAAIPNLVDKERISAANGLLQTTNSAAYVLGPMLAGLVAGVFGVTAALSINAASFAVSAAGLALIRFRPREERAVAARWFDLREGFLAGAGFLWRTPVLRALTLLLTVFLFLSLGMTDVFIYHVRHDLGQNDRVVGYVMGAAGVGTIAGAALMSPLRRWWGFGPCWLGSVGLCGVVVAVAGVAGNVVVAGGMVLAYSLGVALAGLCSMSLRQEVTPDHLLGRVTSAFWTMHNVLAPIGAVLLTALAKGVGVKDTLLAAGAAFLCVAGVGLFTPVRLRRPAIAADAAAPPGRGRRPSGASG</sequence>
<dbReference type="InterPro" id="IPR036259">
    <property type="entry name" value="MFS_trans_sf"/>
</dbReference>
<dbReference type="GO" id="GO:0022857">
    <property type="term" value="F:transmembrane transporter activity"/>
    <property type="evidence" value="ECO:0007669"/>
    <property type="project" value="InterPro"/>
</dbReference>
<feature type="transmembrane region" description="Helical" evidence="6">
    <location>
        <begin position="154"/>
        <end position="171"/>
    </location>
</feature>
<feature type="transmembrane region" description="Helical" evidence="6">
    <location>
        <begin position="230"/>
        <end position="251"/>
    </location>
</feature>
<feature type="transmembrane region" description="Helical" evidence="6">
    <location>
        <begin position="50"/>
        <end position="71"/>
    </location>
</feature>
<keyword evidence="4 6" id="KW-1133">Transmembrane helix</keyword>
<feature type="transmembrane region" description="Helical" evidence="6">
    <location>
        <begin position="315"/>
        <end position="335"/>
    </location>
</feature>
<name>A0A9W6RZQ3_9ACTN</name>
<gene>
    <name evidence="7" type="ORF">Airi02_024080</name>
</gene>
<accession>A0A9W6RZQ3</accession>
<feature type="transmembrane region" description="Helical" evidence="6">
    <location>
        <begin position="20"/>
        <end position="44"/>
    </location>
</feature>
<keyword evidence="5 6" id="KW-0472">Membrane</keyword>
<comment type="subcellular location">
    <subcellularLocation>
        <location evidence="1">Cell membrane</location>
        <topology evidence="1">Multi-pass membrane protein</topology>
    </subcellularLocation>
</comment>
<feature type="transmembrane region" description="Helical" evidence="6">
    <location>
        <begin position="288"/>
        <end position="309"/>
    </location>
</feature>
<evidence type="ECO:0000256" key="6">
    <source>
        <dbReference type="SAM" id="Phobius"/>
    </source>
</evidence>
<feature type="transmembrane region" description="Helical" evidence="6">
    <location>
        <begin position="263"/>
        <end position="281"/>
    </location>
</feature>
<keyword evidence="3 6" id="KW-0812">Transmembrane</keyword>
<evidence type="ECO:0000313" key="7">
    <source>
        <dbReference type="EMBL" id="GLY84479.1"/>
    </source>
</evidence>
<evidence type="ECO:0000256" key="2">
    <source>
        <dbReference type="ARBA" id="ARBA00022475"/>
    </source>
</evidence>
<evidence type="ECO:0000256" key="3">
    <source>
        <dbReference type="ARBA" id="ARBA00022692"/>
    </source>
</evidence>
<keyword evidence="8" id="KW-1185">Reference proteome</keyword>
<dbReference type="PANTHER" id="PTHR23513">
    <property type="entry name" value="INTEGRAL MEMBRANE EFFLUX PROTEIN-RELATED"/>
    <property type="match status" value="1"/>
</dbReference>
<evidence type="ECO:0000256" key="1">
    <source>
        <dbReference type="ARBA" id="ARBA00004651"/>
    </source>
</evidence>
<evidence type="ECO:0000313" key="8">
    <source>
        <dbReference type="Proteomes" id="UP001165074"/>
    </source>
</evidence>
<dbReference type="Pfam" id="PF07690">
    <property type="entry name" value="MFS_1"/>
    <property type="match status" value="1"/>
</dbReference>
<dbReference type="GO" id="GO:0005886">
    <property type="term" value="C:plasma membrane"/>
    <property type="evidence" value="ECO:0007669"/>
    <property type="project" value="UniProtKB-SubCell"/>
</dbReference>
<dbReference type="InterPro" id="IPR011701">
    <property type="entry name" value="MFS"/>
</dbReference>
<dbReference type="SUPFAM" id="SSF103473">
    <property type="entry name" value="MFS general substrate transporter"/>
    <property type="match status" value="1"/>
</dbReference>
<dbReference type="EMBL" id="BSTK01000003">
    <property type="protein sequence ID" value="GLY84479.1"/>
    <property type="molecule type" value="Genomic_DNA"/>
</dbReference>
<dbReference type="Proteomes" id="UP001165074">
    <property type="component" value="Unassembled WGS sequence"/>
</dbReference>
<feature type="transmembrane region" description="Helical" evidence="6">
    <location>
        <begin position="384"/>
        <end position="403"/>
    </location>
</feature>